<dbReference type="EMBL" id="LR797470">
    <property type="protein sequence ID" value="CAB4218786.1"/>
    <property type="molecule type" value="Genomic_DNA"/>
</dbReference>
<proteinExistence type="predicted"/>
<feature type="transmembrane region" description="Helical" evidence="1">
    <location>
        <begin position="6"/>
        <end position="30"/>
    </location>
</feature>
<sequence>MIETILTFVLVSAILFVFLFIGAIIGFSIAQFGEKKTDSALDFLDSDFGTWDD</sequence>
<organism evidence="2">
    <name type="scientific">uncultured Caudovirales phage</name>
    <dbReference type="NCBI Taxonomy" id="2100421"/>
    <lineage>
        <taxon>Viruses</taxon>
        <taxon>Duplodnaviria</taxon>
        <taxon>Heunggongvirae</taxon>
        <taxon>Uroviricota</taxon>
        <taxon>Caudoviricetes</taxon>
        <taxon>Peduoviridae</taxon>
        <taxon>Maltschvirus</taxon>
        <taxon>Maltschvirus maltsch</taxon>
    </lineage>
</organism>
<keyword evidence="1" id="KW-0812">Transmembrane</keyword>
<name>A0A6J5SUQ1_9CAUD</name>
<evidence type="ECO:0000256" key="1">
    <source>
        <dbReference type="SAM" id="Phobius"/>
    </source>
</evidence>
<keyword evidence="1" id="KW-1133">Transmembrane helix</keyword>
<protein>
    <submittedName>
        <fullName evidence="2">Uncharacterized protein</fullName>
    </submittedName>
</protein>
<evidence type="ECO:0000313" key="2">
    <source>
        <dbReference type="EMBL" id="CAB4218786.1"/>
    </source>
</evidence>
<reference evidence="2" key="1">
    <citation type="submission" date="2020-05" db="EMBL/GenBank/DDBJ databases">
        <authorList>
            <person name="Chiriac C."/>
            <person name="Salcher M."/>
            <person name="Ghai R."/>
            <person name="Kavagutti S V."/>
        </authorList>
    </citation>
    <scope>NUCLEOTIDE SEQUENCE</scope>
</reference>
<keyword evidence="1" id="KW-0472">Membrane</keyword>
<accession>A0A6J5SUQ1</accession>
<gene>
    <name evidence="2" type="ORF">UFOVP1608_51</name>
</gene>